<dbReference type="PANTHER" id="PTHR33449">
    <property type="entry name" value="NUCLEOID-ASSOCIATED PROTEIN YBAB"/>
    <property type="match status" value="1"/>
</dbReference>
<dbReference type="PANTHER" id="PTHR33449:SF1">
    <property type="entry name" value="NUCLEOID-ASSOCIATED PROTEIN YBAB"/>
    <property type="match status" value="1"/>
</dbReference>
<keyword evidence="3" id="KW-0175">Coiled coil</keyword>
<evidence type="ECO:0000313" key="5">
    <source>
        <dbReference type="Proteomes" id="UP000595362"/>
    </source>
</evidence>
<dbReference type="Proteomes" id="UP000595362">
    <property type="component" value="Chromosome"/>
</dbReference>
<dbReference type="GO" id="GO:0003677">
    <property type="term" value="F:DNA binding"/>
    <property type="evidence" value="ECO:0007669"/>
    <property type="project" value="UniProtKB-UniRule"/>
</dbReference>
<dbReference type="Gene3D" id="3.30.1310.10">
    <property type="entry name" value="Nucleoid-associated protein YbaB-like domain"/>
    <property type="match status" value="1"/>
</dbReference>
<proteinExistence type="inferred from homology"/>
<evidence type="ECO:0000256" key="3">
    <source>
        <dbReference type="SAM" id="Coils"/>
    </source>
</evidence>
<comment type="subcellular location">
    <subcellularLocation>
        <location evidence="2">Cytoplasm</location>
        <location evidence="2">Nucleoid</location>
    </subcellularLocation>
</comment>
<name>A0A7T5R365_9BACT</name>
<dbReference type="EMBL" id="CP066681">
    <property type="protein sequence ID" value="QQG36645.1"/>
    <property type="molecule type" value="Genomic_DNA"/>
</dbReference>
<keyword evidence="1 2" id="KW-0238">DNA-binding</keyword>
<keyword evidence="2" id="KW-0963">Cytoplasm</keyword>
<dbReference type="AlphaFoldDB" id="A0A7T5R365"/>
<dbReference type="Pfam" id="PF02575">
    <property type="entry name" value="YbaB_DNA_bd"/>
    <property type="match status" value="1"/>
</dbReference>
<gene>
    <name evidence="4" type="ORF">HYS17_02405</name>
</gene>
<evidence type="ECO:0000256" key="1">
    <source>
        <dbReference type="ARBA" id="ARBA00023125"/>
    </source>
</evidence>
<dbReference type="PIRSF" id="PIRSF004555">
    <property type="entry name" value="UCP004555"/>
    <property type="match status" value="1"/>
</dbReference>
<evidence type="ECO:0000256" key="2">
    <source>
        <dbReference type="HAMAP-Rule" id="MF_00274"/>
    </source>
</evidence>
<reference evidence="4 5" key="1">
    <citation type="submission" date="2020-07" db="EMBL/GenBank/DDBJ databases">
        <title>Huge and variable diversity of episymbiotic CPR bacteria and DPANN archaea in groundwater ecosystems.</title>
        <authorList>
            <person name="He C.Y."/>
            <person name="Keren R."/>
            <person name="Whittaker M."/>
            <person name="Farag I.F."/>
            <person name="Doudna J."/>
            <person name="Cate J.H.D."/>
            <person name="Banfield J.F."/>
        </authorList>
    </citation>
    <scope>NUCLEOTIDE SEQUENCE [LARGE SCALE GENOMIC DNA]</scope>
    <source>
        <strain evidence="4">NC_groundwater_70_Ag_B-0.1um_54_66</strain>
    </source>
</reference>
<sequence length="107" mass="11782">MNIADMMKQARVMQEKMETLQGQLAVTEVEGVSGAGLVRVVMTCKGDVRMLKISPEIINPSDAETLEDLVMAAVNMARQNADQTMASETARMMEEMGLPSNFELPKF</sequence>
<protein>
    <recommendedName>
        <fullName evidence="2">Nucleoid-associated protein HYS17_02405</fullName>
    </recommendedName>
</protein>
<accession>A0A7T5R365</accession>
<dbReference type="NCBIfam" id="TIGR00103">
    <property type="entry name" value="DNA_YbaB_EbfC"/>
    <property type="match status" value="1"/>
</dbReference>
<organism evidence="4 5">
    <name type="scientific">Micavibrio aeruginosavorus</name>
    <dbReference type="NCBI Taxonomy" id="349221"/>
    <lineage>
        <taxon>Bacteria</taxon>
        <taxon>Pseudomonadati</taxon>
        <taxon>Bdellovibrionota</taxon>
        <taxon>Bdellovibrionia</taxon>
        <taxon>Bdellovibrionales</taxon>
        <taxon>Pseudobdellovibrionaceae</taxon>
        <taxon>Micavibrio</taxon>
    </lineage>
</organism>
<comment type="subunit">
    <text evidence="2">Homodimer.</text>
</comment>
<dbReference type="GO" id="GO:0005829">
    <property type="term" value="C:cytosol"/>
    <property type="evidence" value="ECO:0007669"/>
    <property type="project" value="TreeGrafter"/>
</dbReference>
<dbReference type="InterPro" id="IPR004401">
    <property type="entry name" value="YbaB/EbfC"/>
</dbReference>
<dbReference type="GO" id="GO:0043590">
    <property type="term" value="C:bacterial nucleoid"/>
    <property type="evidence" value="ECO:0007669"/>
    <property type="project" value="UniProtKB-UniRule"/>
</dbReference>
<comment type="similarity">
    <text evidence="2">Belongs to the YbaB/EbfC family.</text>
</comment>
<dbReference type="HAMAP" id="MF_00274">
    <property type="entry name" value="DNA_YbaB_EbfC"/>
    <property type="match status" value="1"/>
</dbReference>
<dbReference type="InterPro" id="IPR036894">
    <property type="entry name" value="YbaB-like_sf"/>
</dbReference>
<dbReference type="SUPFAM" id="SSF82607">
    <property type="entry name" value="YbaB-like"/>
    <property type="match status" value="1"/>
</dbReference>
<evidence type="ECO:0000313" key="4">
    <source>
        <dbReference type="EMBL" id="QQG36645.1"/>
    </source>
</evidence>
<comment type="function">
    <text evidence="2">Binds to DNA and alters its conformation. May be involved in regulation of gene expression, nucleoid organization and DNA protection.</text>
</comment>
<feature type="coiled-coil region" evidence="3">
    <location>
        <begin position="3"/>
        <end position="30"/>
    </location>
</feature>